<dbReference type="PANTHER" id="PTHR43612:SF3">
    <property type="entry name" value="TRIFUNCTIONAL ENZYME SUBUNIT ALPHA, MITOCHONDRIAL"/>
    <property type="match status" value="1"/>
</dbReference>
<evidence type="ECO:0000256" key="10">
    <source>
        <dbReference type="RuleBase" id="RU003707"/>
    </source>
</evidence>
<dbReference type="EC" id="4.2.1.17" evidence="4"/>
<comment type="similarity">
    <text evidence="10">Belongs to the enoyl-CoA hydratase/isomerase family.</text>
</comment>
<evidence type="ECO:0000256" key="3">
    <source>
        <dbReference type="ARBA" id="ARBA00008750"/>
    </source>
</evidence>
<evidence type="ECO:0000256" key="8">
    <source>
        <dbReference type="ARBA" id="ARBA00023239"/>
    </source>
</evidence>
<dbReference type="Pfam" id="PF00378">
    <property type="entry name" value="ECH_1"/>
    <property type="match status" value="1"/>
</dbReference>
<dbReference type="CDD" id="cd06558">
    <property type="entry name" value="crotonase-like"/>
    <property type="match status" value="1"/>
</dbReference>
<evidence type="ECO:0000256" key="2">
    <source>
        <dbReference type="ARBA" id="ARBA00007005"/>
    </source>
</evidence>
<sequence length="237" mass="25638">MLQYRLLGALANVSHINKSISTRTALYKSMRAMSISTNLKHLKYKVVDNVAVLTLDSPGVKMNVLNSEVMYEIDDVLKNIEQNSAINSIIFISGKPGCFVAGADINIIRSFKTPEDGYKIAFEAQKIFEKIEKSKKPIIAAIQGSCLGGGLEMAMACHYRIAVNDQKTSLGLPEVMLGILPGAGGTQRLLQLISLPNTLNMILTGKQVKAIKAKKIGLVDLLVNCLGCGIGTSEENQ</sequence>
<dbReference type="KEGG" id="acer:107995045"/>
<dbReference type="InterPro" id="IPR050136">
    <property type="entry name" value="FA_oxidation_alpha_subunit"/>
</dbReference>
<dbReference type="GO" id="GO:0006635">
    <property type="term" value="P:fatty acid beta-oxidation"/>
    <property type="evidence" value="ECO:0007669"/>
    <property type="project" value="TreeGrafter"/>
</dbReference>
<dbReference type="GO" id="GO:0016509">
    <property type="term" value="F:long-chain (3S)-3-hydroxyacyl-CoA dehydrogenase (NAD+) activity"/>
    <property type="evidence" value="ECO:0007669"/>
    <property type="project" value="TreeGrafter"/>
</dbReference>
<evidence type="ECO:0000256" key="4">
    <source>
        <dbReference type="ARBA" id="ARBA00012076"/>
    </source>
</evidence>
<dbReference type="EMBL" id="JR051515">
    <property type="protein sequence ID" value="AEY61510.1"/>
    <property type="molecule type" value="mRNA"/>
</dbReference>
<keyword evidence="7" id="KW-0443">Lipid metabolism</keyword>
<proteinExistence type="evidence at transcript level"/>
<keyword evidence="6" id="KW-0520">NAD</keyword>
<evidence type="ECO:0000256" key="9">
    <source>
        <dbReference type="ARBA" id="ARBA00023268"/>
    </source>
</evidence>
<evidence type="ECO:0000256" key="5">
    <source>
        <dbReference type="ARBA" id="ARBA00022832"/>
    </source>
</evidence>
<protein>
    <recommendedName>
        <fullName evidence="4">enoyl-CoA hydratase</fullName>
        <ecNumber evidence="4">4.2.1.17</ecNumber>
    </recommendedName>
</protein>
<keyword evidence="9" id="KW-0511">Multifunctional enzyme</keyword>
<keyword evidence="5" id="KW-0276">Fatty acid metabolism</keyword>
<evidence type="ECO:0000313" key="11">
    <source>
        <dbReference type="EMBL" id="AEY61510.1"/>
    </source>
</evidence>
<name>V9IKC2_APICE</name>
<dbReference type="FunFam" id="3.90.226.10:FF:000011">
    <property type="entry name" value="Fatty acid oxidation complex subunit alpha"/>
    <property type="match status" value="1"/>
</dbReference>
<dbReference type="SUPFAM" id="SSF52096">
    <property type="entry name" value="ClpP/crotonase"/>
    <property type="match status" value="1"/>
</dbReference>
<comment type="pathway">
    <text evidence="1">Lipid metabolism; fatty acid beta-oxidation.</text>
</comment>
<dbReference type="AlphaFoldDB" id="V9IKC2"/>
<comment type="similarity">
    <text evidence="3">In the N-terminal section; belongs to the enoyl-CoA hydratase/isomerase family.</text>
</comment>
<evidence type="ECO:0000256" key="6">
    <source>
        <dbReference type="ARBA" id="ARBA00023027"/>
    </source>
</evidence>
<organism evidence="11">
    <name type="scientific">Apis cerana</name>
    <name type="common">Indian honeybee</name>
    <dbReference type="NCBI Taxonomy" id="7461"/>
    <lineage>
        <taxon>Eukaryota</taxon>
        <taxon>Metazoa</taxon>
        <taxon>Ecdysozoa</taxon>
        <taxon>Arthropoda</taxon>
        <taxon>Hexapoda</taxon>
        <taxon>Insecta</taxon>
        <taxon>Pterygota</taxon>
        <taxon>Neoptera</taxon>
        <taxon>Endopterygota</taxon>
        <taxon>Hymenoptera</taxon>
        <taxon>Apocrita</taxon>
        <taxon>Aculeata</taxon>
        <taxon>Apoidea</taxon>
        <taxon>Anthophila</taxon>
        <taxon>Apidae</taxon>
        <taxon>Apis</taxon>
    </lineage>
</organism>
<gene>
    <name evidence="11" type="ORF">ACCB12736</name>
</gene>
<dbReference type="Gene3D" id="3.90.226.10">
    <property type="entry name" value="2-enoyl-CoA Hydratase, Chain A, domain 1"/>
    <property type="match status" value="1"/>
</dbReference>
<dbReference type="InterPro" id="IPR018376">
    <property type="entry name" value="Enoyl-CoA_hyd/isom_CS"/>
</dbReference>
<comment type="similarity">
    <text evidence="2">In the central section; belongs to the 3-hydroxyacyl-CoA dehydrogenase family.</text>
</comment>
<keyword evidence="8" id="KW-0456">Lyase</keyword>
<dbReference type="GO" id="GO:0016507">
    <property type="term" value="C:mitochondrial fatty acid beta-oxidation multienzyme complex"/>
    <property type="evidence" value="ECO:0007669"/>
    <property type="project" value="TreeGrafter"/>
</dbReference>
<accession>V9IKC2</accession>
<dbReference type="PANTHER" id="PTHR43612">
    <property type="entry name" value="TRIFUNCTIONAL ENZYME SUBUNIT ALPHA"/>
    <property type="match status" value="1"/>
</dbReference>
<evidence type="ECO:0000256" key="7">
    <source>
        <dbReference type="ARBA" id="ARBA00023098"/>
    </source>
</evidence>
<reference evidence="11" key="1">
    <citation type="submission" date="2011-11" db="EMBL/GenBank/DDBJ databases">
        <title>Decoding the brain transcriptome of the Eastern honeybee (Apis cerana) based on pyrosequencing.</title>
        <authorList>
            <person name="Sun L."/>
            <person name="Zheng H."/>
            <person name="Wang Y."/>
            <person name="Xie X."/>
            <person name="Zhu Y."/>
            <person name="Gu W."/>
            <person name="Wang S."/>
        </authorList>
    </citation>
    <scope>NUCLEOTIDE SEQUENCE</scope>
    <source>
        <tissue evidence="11">Brain</tissue>
    </source>
</reference>
<dbReference type="PROSITE" id="PS00166">
    <property type="entry name" value="ENOYL_COA_HYDRATASE"/>
    <property type="match status" value="1"/>
</dbReference>
<dbReference type="GO" id="GO:0004300">
    <property type="term" value="F:enoyl-CoA hydratase activity"/>
    <property type="evidence" value="ECO:0007669"/>
    <property type="project" value="UniProtKB-EC"/>
</dbReference>
<dbReference type="InterPro" id="IPR001753">
    <property type="entry name" value="Enoyl-CoA_hydra/iso"/>
</dbReference>
<dbReference type="InterPro" id="IPR029045">
    <property type="entry name" value="ClpP/crotonase-like_dom_sf"/>
</dbReference>
<evidence type="ECO:0000256" key="1">
    <source>
        <dbReference type="ARBA" id="ARBA00005005"/>
    </source>
</evidence>